<feature type="chain" id="PRO_5041378365" description="TIL domain-containing protein" evidence="2">
    <location>
        <begin position="19"/>
        <end position="125"/>
    </location>
</feature>
<accession>A0AA39HWA7</accession>
<keyword evidence="2" id="KW-0732">Signal</keyword>
<dbReference type="AlphaFoldDB" id="A0AA39HWA7"/>
<sequence length="125" mass="13670">MIAVIFVLLALWTGPTSCETDISQLSILTQLLQEIIDELLPLTCGPNANYSDCAGCDRICGGPEMMCAMVCRKGCSCNKGYVRNAVGMCISENDCQNKCNCPLGKICVPHHKECFTTPCYQYDCI</sequence>
<dbReference type="GO" id="GO:0004867">
    <property type="term" value="F:serine-type endopeptidase inhibitor activity"/>
    <property type="evidence" value="ECO:0007669"/>
    <property type="project" value="UniProtKB-KW"/>
</dbReference>
<dbReference type="InterPro" id="IPR036084">
    <property type="entry name" value="Ser_inhib-like_sf"/>
</dbReference>
<proteinExistence type="predicted"/>
<reference evidence="4" key="1">
    <citation type="submission" date="2023-06" db="EMBL/GenBank/DDBJ databases">
        <title>Genomic analysis of the entomopathogenic nematode Steinernema hermaphroditum.</title>
        <authorList>
            <person name="Schwarz E.M."/>
            <person name="Heppert J.K."/>
            <person name="Baniya A."/>
            <person name="Schwartz H.T."/>
            <person name="Tan C.-H."/>
            <person name="Antoshechkin I."/>
            <person name="Sternberg P.W."/>
            <person name="Goodrich-Blair H."/>
            <person name="Dillman A.R."/>
        </authorList>
    </citation>
    <scope>NUCLEOTIDE SEQUENCE</scope>
    <source>
        <strain evidence="4">PS9179</strain>
        <tissue evidence="4">Whole animal</tissue>
    </source>
</reference>
<evidence type="ECO:0000256" key="2">
    <source>
        <dbReference type="SAM" id="SignalP"/>
    </source>
</evidence>
<feature type="domain" description="TIL" evidence="3">
    <location>
        <begin position="44"/>
        <end position="95"/>
    </location>
</feature>
<keyword evidence="1" id="KW-0646">Protease inhibitor</keyword>
<protein>
    <recommendedName>
        <fullName evidence="3">TIL domain-containing protein</fullName>
    </recommendedName>
</protein>
<evidence type="ECO:0000259" key="3">
    <source>
        <dbReference type="Pfam" id="PF01826"/>
    </source>
</evidence>
<dbReference type="Gene3D" id="2.10.25.10">
    <property type="entry name" value="Laminin"/>
    <property type="match status" value="1"/>
</dbReference>
<evidence type="ECO:0000313" key="4">
    <source>
        <dbReference type="EMBL" id="KAK0412514.1"/>
    </source>
</evidence>
<dbReference type="Proteomes" id="UP001175271">
    <property type="component" value="Unassembled WGS sequence"/>
</dbReference>
<organism evidence="4 5">
    <name type="scientific">Steinernema hermaphroditum</name>
    <dbReference type="NCBI Taxonomy" id="289476"/>
    <lineage>
        <taxon>Eukaryota</taxon>
        <taxon>Metazoa</taxon>
        <taxon>Ecdysozoa</taxon>
        <taxon>Nematoda</taxon>
        <taxon>Chromadorea</taxon>
        <taxon>Rhabditida</taxon>
        <taxon>Tylenchina</taxon>
        <taxon>Panagrolaimomorpha</taxon>
        <taxon>Strongyloidoidea</taxon>
        <taxon>Steinernematidae</taxon>
        <taxon>Steinernema</taxon>
    </lineage>
</organism>
<dbReference type="InterPro" id="IPR002919">
    <property type="entry name" value="TIL_dom"/>
</dbReference>
<dbReference type="Pfam" id="PF01826">
    <property type="entry name" value="TIL"/>
    <property type="match status" value="1"/>
</dbReference>
<name>A0AA39HWA7_9BILA</name>
<dbReference type="SUPFAM" id="SSF57567">
    <property type="entry name" value="Serine protease inhibitors"/>
    <property type="match status" value="1"/>
</dbReference>
<keyword evidence="1" id="KW-0722">Serine protease inhibitor</keyword>
<dbReference type="EMBL" id="JAUCMV010000003">
    <property type="protein sequence ID" value="KAK0412514.1"/>
    <property type="molecule type" value="Genomic_DNA"/>
</dbReference>
<feature type="signal peptide" evidence="2">
    <location>
        <begin position="1"/>
        <end position="18"/>
    </location>
</feature>
<dbReference type="CDD" id="cd19941">
    <property type="entry name" value="TIL"/>
    <property type="match status" value="1"/>
</dbReference>
<evidence type="ECO:0000313" key="5">
    <source>
        <dbReference type="Proteomes" id="UP001175271"/>
    </source>
</evidence>
<gene>
    <name evidence="4" type="ORF">QR680_006256</name>
</gene>
<evidence type="ECO:0000256" key="1">
    <source>
        <dbReference type="ARBA" id="ARBA00022900"/>
    </source>
</evidence>
<comment type="caution">
    <text evidence="4">The sequence shown here is derived from an EMBL/GenBank/DDBJ whole genome shotgun (WGS) entry which is preliminary data.</text>
</comment>
<keyword evidence="5" id="KW-1185">Reference proteome</keyword>